<sequence>MGMFEAVDDENNVIIGLCQSRDDAEDVLHDDDTEASSIIPRWSSDSTGRGFTFTNELHGVTIRVVASEDEWITQLVDDEDGSVKAEEDYAELESALARALSYSETYEDYGIGGRWETDGEEREKWTRNLP</sequence>
<organism evidence="2 3">
    <name type="scientific">Halarchaeum salinum</name>
    <dbReference type="NCBI Taxonomy" id="489912"/>
    <lineage>
        <taxon>Archaea</taxon>
        <taxon>Methanobacteriati</taxon>
        <taxon>Methanobacteriota</taxon>
        <taxon>Stenosarchaea group</taxon>
        <taxon>Halobacteria</taxon>
        <taxon>Halobacteriales</taxon>
        <taxon>Halobacteriaceae</taxon>
    </lineage>
</organism>
<reference evidence="2 3" key="1">
    <citation type="journal article" date="2019" name="Int. J. Syst. Evol. Microbiol.">
        <title>The Global Catalogue of Microorganisms (GCM) 10K type strain sequencing project: providing services to taxonomists for standard genome sequencing and annotation.</title>
        <authorList>
            <consortium name="The Broad Institute Genomics Platform"/>
            <consortium name="The Broad Institute Genome Sequencing Center for Infectious Disease"/>
            <person name="Wu L."/>
            <person name="Ma J."/>
        </authorList>
    </citation>
    <scope>NUCLEOTIDE SEQUENCE [LARGE SCALE GENOMIC DNA]</scope>
    <source>
        <strain evidence="2 3">JCM 16330</strain>
    </source>
</reference>
<proteinExistence type="predicted"/>
<evidence type="ECO:0000313" key="3">
    <source>
        <dbReference type="Proteomes" id="UP001500837"/>
    </source>
</evidence>
<accession>A0AAV3S6S7</accession>
<dbReference type="RefSeq" id="WP_211312381.1">
    <property type="nucleotide sequence ID" value="NZ_BAAABL010000041.1"/>
</dbReference>
<name>A0AAV3S6S7_9EURY</name>
<dbReference type="AlphaFoldDB" id="A0AAV3S6S7"/>
<comment type="caution">
    <text evidence="2">The sequence shown here is derived from an EMBL/GenBank/DDBJ whole genome shotgun (WGS) entry which is preliminary data.</text>
</comment>
<keyword evidence="3" id="KW-1185">Reference proteome</keyword>
<dbReference type="EMBL" id="BAAABL010000041">
    <property type="protein sequence ID" value="GAA0298670.1"/>
    <property type="molecule type" value="Genomic_DNA"/>
</dbReference>
<dbReference type="Proteomes" id="UP001500837">
    <property type="component" value="Unassembled WGS sequence"/>
</dbReference>
<feature type="region of interest" description="Disordered" evidence="1">
    <location>
        <begin position="110"/>
        <end position="130"/>
    </location>
</feature>
<evidence type="ECO:0000256" key="1">
    <source>
        <dbReference type="SAM" id="MobiDB-lite"/>
    </source>
</evidence>
<gene>
    <name evidence="2" type="ORF">GCM10009066_11100</name>
</gene>
<protein>
    <submittedName>
        <fullName evidence="2">Uncharacterized protein</fullName>
    </submittedName>
</protein>
<evidence type="ECO:0000313" key="2">
    <source>
        <dbReference type="EMBL" id="GAA0298670.1"/>
    </source>
</evidence>
<feature type="compositionally biased region" description="Basic and acidic residues" evidence="1">
    <location>
        <begin position="115"/>
        <end position="130"/>
    </location>
</feature>